<accession>A0AAN9JYL0</accession>
<gene>
    <name evidence="1" type="ORF">VNO77_40201</name>
</gene>
<evidence type="ECO:0000313" key="2">
    <source>
        <dbReference type="Proteomes" id="UP001367508"/>
    </source>
</evidence>
<dbReference type="Proteomes" id="UP001367508">
    <property type="component" value="Unassembled WGS sequence"/>
</dbReference>
<reference evidence="1 2" key="1">
    <citation type="submission" date="2024-01" db="EMBL/GenBank/DDBJ databases">
        <title>The genomes of 5 underutilized Papilionoideae crops provide insights into root nodulation and disease resistanc.</title>
        <authorList>
            <person name="Jiang F."/>
        </authorList>
    </citation>
    <scope>NUCLEOTIDE SEQUENCE [LARGE SCALE GENOMIC DNA]</scope>
    <source>
        <strain evidence="1">LVBAO_FW01</strain>
        <tissue evidence="1">Leaves</tissue>
    </source>
</reference>
<name>A0AAN9JYL0_CANGL</name>
<dbReference type="EMBL" id="JAYMYQ010000010">
    <property type="protein sequence ID" value="KAK7307283.1"/>
    <property type="molecule type" value="Genomic_DNA"/>
</dbReference>
<comment type="caution">
    <text evidence="1">The sequence shown here is derived from an EMBL/GenBank/DDBJ whole genome shotgun (WGS) entry which is preliminary data.</text>
</comment>
<proteinExistence type="predicted"/>
<dbReference type="AlphaFoldDB" id="A0AAN9JYL0"/>
<protein>
    <submittedName>
        <fullName evidence="1">Uncharacterized protein</fullName>
    </submittedName>
</protein>
<evidence type="ECO:0000313" key="1">
    <source>
        <dbReference type="EMBL" id="KAK7307283.1"/>
    </source>
</evidence>
<keyword evidence="2" id="KW-1185">Reference proteome</keyword>
<sequence length="117" mass="13329">MRSRIRQSREGLARVCRAETKDEQIVPSFAPPVNALIKEFIIQVCPDSCRIMILMTPNLSSIYVYCSSTLFSKVVNCRTEPSRHLCFLYPPSTPKPSYHAQCCFFMLVFCLSLQSKG</sequence>
<organism evidence="1 2">
    <name type="scientific">Canavalia gladiata</name>
    <name type="common">Sword bean</name>
    <name type="synonym">Dolichos gladiatus</name>
    <dbReference type="NCBI Taxonomy" id="3824"/>
    <lineage>
        <taxon>Eukaryota</taxon>
        <taxon>Viridiplantae</taxon>
        <taxon>Streptophyta</taxon>
        <taxon>Embryophyta</taxon>
        <taxon>Tracheophyta</taxon>
        <taxon>Spermatophyta</taxon>
        <taxon>Magnoliopsida</taxon>
        <taxon>eudicotyledons</taxon>
        <taxon>Gunneridae</taxon>
        <taxon>Pentapetalae</taxon>
        <taxon>rosids</taxon>
        <taxon>fabids</taxon>
        <taxon>Fabales</taxon>
        <taxon>Fabaceae</taxon>
        <taxon>Papilionoideae</taxon>
        <taxon>50 kb inversion clade</taxon>
        <taxon>NPAAA clade</taxon>
        <taxon>indigoferoid/millettioid clade</taxon>
        <taxon>Phaseoleae</taxon>
        <taxon>Canavalia</taxon>
    </lineage>
</organism>